<gene>
    <name evidence="1" type="ORF">MYCFIDRAFT_169757</name>
</gene>
<keyword evidence="2" id="KW-1185">Reference proteome</keyword>
<name>N1Q6K5_PSEFD</name>
<evidence type="ECO:0000313" key="1">
    <source>
        <dbReference type="EMBL" id="EME88055.1"/>
    </source>
</evidence>
<accession>N1Q6K5</accession>
<dbReference type="RefSeq" id="XP_007921256.1">
    <property type="nucleotide sequence ID" value="XM_007923065.1"/>
</dbReference>
<dbReference type="VEuPathDB" id="FungiDB:MYCFIDRAFT_169757"/>
<sequence length="329" mass="36776">MESEVHSESRKHPYWIVNRDGGYSLWIDAMQQNATAQVAIMGQIYDSSAKRTLSPADQEEAQAVVSSQLRQKSSPSIRDKLTCRVNRAGDDCAGTRYINTPCHGEQNRFHVRSGGLDCPVMERFRIFWRLSAQKTPLIPEIELDAGFPEIGVGQLESVRVQCLDGWVSHAACPVQPCPHNARRGSTMMPPHDGMLSRVQCLFRSFYRHVSYACMCAQSAFVQNSWSGIPASWRLPCLCVLRPVASSYTPFPPSTAPRRTEHVTVQDTRPRRVERGSGAFPIDVSFMGGAQPERGCHAMREANRTLPKSIDYFVSVIQMRLPAQNAARVP</sequence>
<dbReference type="GeneID" id="19332406"/>
<dbReference type="EMBL" id="KB446555">
    <property type="protein sequence ID" value="EME88055.1"/>
    <property type="molecule type" value="Genomic_DNA"/>
</dbReference>
<evidence type="ECO:0000313" key="2">
    <source>
        <dbReference type="Proteomes" id="UP000016932"/>
    </source>
</evidence>
<dbReference type="HOGENOM" id="CLU_845025_0_0_1"/>
<protein>
    <submittedName>
        <fullName evidence="1">Uncharacterized protein</fullName>
    </submittedName>
</protein>
<dbReference type="AlphaFoldDB" id="N1Q6K5"/>
<reference evidence="1 2" key="1">
    <citation type="journal article" date="2012" name="PLoS Pathog.">
        <title>Diverse lifestyles and strategies of plant pathogenesis encoded in the genomes of eighteen Dothideomycetes fungi.</title>
        <authorList>
            <person name="Ohm R.A."/>
            <person name="Feau N."/>
            <person name="Henrissat B."/>
            <person name="Schoch C.L."/>
            <person name="Horwitz B.A."/>
            <person name="Barry K.W."/>
            <person name="Condon B.J."/>
            <person name="Copeland A.C."/>
            <person name="Dhillon B."/>
            <person name="Glaser F."/>
            <person name="Hesse C.N."/>
            <person name="Kosti I."/>
            <person name="LaButti K."/>
            <person name="Lindquist E.A."/>
            <person name="Lucas S."/>
            <person name="Salamov A.A."/>
            <person name="Bradshaw R.E."/>
            <person name="Ciuffetti L."/>
            <person name="Hamelin R.C."/>
            <person name="Kema G.H.J."/>
            <person name="Lawrence C."/>
            <person name="Scott J.A."/>
            <person name="Spatafora J.W."/>
            <person name="Turgeon B.G."/>
            <person name="de Wit P.J.G.M."/>
            <person name="Zhong S."/>
            <person name="Goodwin S.B."/>
            <person name="Grigoriev I.V."/>
        </authorList>
    </citation>
    <scope>NUCLEOTIDE SEQUENCE [LARGE SCALE GENOMIC DNA]</scope>
    <source>
        <strain evidence="1 2">CIRAD86</strain>
    </source>
</reference>
<dbReference type="KEGG" id="pfj:MYCFIDRAFT_169757"/>
<organism evidence="1 2">
    <name type="scientific">Pseudocercospora fijiensis (strain CIRAD86)</name>
    <name type="common">Black leaf streak disease fungus</name>
    <name type="synonym">Mycosphaerella fijiensis</name>
    <dbReference type="NCBI Taxonomy" id="383855"/>
    <lineage>
        <taxon>Eukaryota</taxon>
        <taxon>Fungi</taxon>
        <taxon>Dikarya</taxon>
        <taxon>Ascomycota</taxon>
        <taxon>Pezizomycotina</taxon>
        <taxon>Dothideomycetes</taxon>
        <taxon>Dothideomycetidae</taxon>
        <taxon>Mycosphaerellales</taxon>
        <taxon>Mycosphaerellaceae</taxon>
        <taxon>Pseudocercospora</taxon>
    </lineage>
</organism>
<dbReference type="Proteomes" id="UP000016932">
    <property type="component" value="Unassembled WGS sequence"/>
</dbReference>
<proteinExistence type="predicted"/>